<accession>A0A1G2LGM0</accession>
<gene>
    <name evidence="8" type="ORF">A3A44_01500</name>
</gene>
<reference evidence="8 9" key="1">
    <citation type="journal article" date="2016" name="Nat. Commun.">
        <title>Thousands of microbial genomes shed light on interconnected biogeochemical processes in an aquifer system.</title>
        <authorList>
            <person name="Anantharaman K."/>
            <person name="Brown C.T."/>
            <person name="Hug L.A."/>
            <person name="Sharon I."/>
            <person name="Castelle C.J."/>
            <person name="Probst A.J."/>
            <person name="Thomas B.C."/>
            <person name="Singh A."/>
            <person name="Wilkins M.J."/>
            <person name="Karaoz U."/>
            <person name="Brodie E.L."/>
            <person name="Williams K.H."/>
            <person name="Hubbard S.S."/>
            <person name="Banfield J.F."/>
        </authorList>
    </citation>
    <scope>NUCLEOTIDE SEQUENCE [LARGE SCALE GENOMIC DNA]</scope>
</reference>
<keyword evidence="4" id="KW-0255">Endonuclease</keyword>
<evidence type="ECO:0000256" key="1">
    <source>
        <dbReference type="ARBA" id="ARBA00006620"/>
    </source>
</evidence>
<evidence type="ECO:0000256" key="7">
    <source>
        <dbReference type="ARBA" id="ARBA00023016"/>
    </source>
</evidence>
<sequence>MPKNASWRELVRKFRRLRFDGPYPGGRHLFMKRGTLKVIIPNPHHEDISRSLIAKIIRQSGISFSEWDGA</sequence>
<evidence type="ECO:0000313" key="8">
    <source>
        <dbReference type="EMBL" id="OHA09972.1"/>
    </source>
</evidence>
<dbReference type="GO" id="GO:0004519">
    <property type="term" value="F:endonuclease activity"/>
    <property type="evidence" value="ECO:0007669"/>
    <property type="project" value="UniProtKB-KW"/>
</dbReference>
<evidence type="ECO:0008006" key="10">
    <source>
        <dbReference type="Google" id="ProtNLM"/>
    </source>
</evidence>
<dbReference type="AlphaFoldDB" id="A0A1G2LGM0"/>
<keyword evidence="7" id="KW-0346">Stress response</keyword>
<dbReference type="InterPro" id="IPR038570">
    <property type="entry name" value="HicA_sf"/>
</dbReference>
<evidence type="ECO:0000256" key="2">
    <source>
        <dbReference type="ARBA" id="ARBA00022649"/>
    </source>
</evidence>
<evidence type="ECO:0000313" key="9">
    <source>
        <dbReference type="Proteomes" id="UP000178977"/>
    </source>
</evidence>
<dbReference type="InterPro" id="IPR012933">
    <property type="entry name" value="HicA_mRNA_interferase"/>
</dbReference>
<evidence type="ECO:0000256" key="6">
    <source>
        <dbReference type="ARBA" id="ARBA00022884"/>
    </source>
</evidence>
<dbReference type="Proteomes" id="UP000178977">
    <property type="component" value="Unassembled WGS sequence"/>
</dbReference>
<dbReference type="STRING" id="1802281.A3A44_01500"/>
<dbReference type="SUPFAM" id="SSF54786">
    <property type="entry name" value="YcfA/nrd intein domain"/>
    <property type="match status" value="1"/>
</dbReference>
<comment type="similarity">
    <text evidence="1">Belongs to the HicA mRNA interferase family.</text>
</comment>
<name>A0A1G2LGM0_9BACT</name>
<evidence type="ECO:0000256" key="4">
    <source>
        <dbReference type="ARBA" id="ARBA00022759"/>
    </source>
</evidence>
<keyword evidence="2" id="KW-1277">Toxin-antitoxin system</keyword>
<dbReference type="Gene3D" id="3.30.920.30">
    <property type="entry name" value="Hypothetical protein"/>
    <property type="match status" value="1"/>
</dbReference>
<dbReference type="Pfam" id="PF07927">
    <property type="entry name" value="HicA_toxin"/>
    <property type="match status" value="1"/>
</dbReference>
<dbReference type="EMBL" id="MHQT01000008">
    <property type="protein sequence ID" value="OHA09972.1"/>
    <property type="molecule type" value="Genomic_DNA"/>
</dbReference>
<comment type="caution">
    <text evidence="8">The sequence shown here is derived from an EMBL/GenBank/DDBJ whole genome shotgun (WGS) entry which is preliminary data.</text>
</comment>
<dbReference type="GO" id="GO:0016787">
    <property type="term" value="F:hydrolase activity"/>
    <property type="evidence" value="ECO:0007669"/>
    <property type="project" value="UniProtKB-KW"/>
</dbReference>
<organism evidence="8 9">
    <name type="scientific">Candidatus Sungbacteria bacterium RIFCSPLOWO2_01_FULL_60_25</name>
    <dbReference type="NCBI Taxonomy" id="1802281"/>
    <lineage>
        <taxon>Bacteria</taxon>
        <taxon>Candidatus Sungiibacteriota</taxon>
    </lineage>
</organism>
<evidence type="ECO:0000256" key="3">
    <source>
        <dbReference type="ARBA" id="ARBA00022722"/>
    </source>
</evidence>
<keyword evidence="6" id="KW-0694">RNA-binding</keyword>
<dbReference type="GO" id="GO:0003729">
    <property type="term" value="F:mRNA binding"/>
    <property type="evidence" value="ECO:0007669"/>
    <property type="project" value="InterPro"/>
</dbReference>
<protein>
    <recommendedName>
        <fullName evidence="10">Type II toxin-antitoxin system HicA family toxin</fullName>
    </recommendedName>
</protein>
<evidence type="ECO:0000256" key="5">
    <source>
        <dbReference type="ARBA" id="ARBA00022801"/>
    </source>
</evidence>
<proteinExistence type="inferred from homology"/>
<keyword evidence="3" id="KW-0540">Nuclease</keyword>
<keyword evidence="5" id="KW-0378">Hydrolase</keyword>